<evidence type="ECO:0000256" key="1">
    <source>
        <dbReference type="SAM" id="Coils"/>
    </source>
</evidence>
<dbReference type="Proteomes" id="UP000077202">
    <property type="component" value="Unassembled WGS sequence"/>
</dbReference>
<reference evidence="3" key="1">
    <citation type="submission" date="2016-03" db="EMBL/GenBank/DDBJ databases">
        <title>Mechanisms controlling the formation of the plant cell surface in tip-growing cells are functionally conserved among land plants.</title>
        <authorList>
            <person name="Honkanen S."/>
            <person name="Jones V.A."/>
            <person name="Morieri G."/>
            <person name="Champion C."/>
            <person name="Hetherington A.J."/>
            <person name="Kelly S."/>
            <person name="Saint-Marcoux D."/>
            <person name="Proust H."/>
            <person name="Prescott H."/>
            <person name="Dolan L."/>
        </authorList>
    </citation>
    <scope>NUCLEOTIDE SEQUENCE [LARGE SCALE GENOMIC DNA]</scope>
    <source>
        <tissue evidence="3">Whole gametophyte</tissue>
    </source>
</reference>
<comment type="caution">
    <text evidence="3">The sequence shown here is derived from an EMBL/GenBank/DDBJ whole genome shotgun (WGS) entry which is preliminary data.</text>
</comment>
<keyword evidence="1" id="KW-0175">Coiled coil</keyword>
<name>A0A176WCS4_MARPO</name>
<evidence type="ECO:0000313" key="4">
    <source>
        <dbReference type="Proteomes" id="UP000077202"/>
    </source>
</evidence>
<evidence type="ECO:0000313" key="3">
    <source>
        <dbReference type="EMBL" id="OAE30917.1"/>
    </source>
</evidence>
<protein>
    <submittedName>
        <fullName evidence="3">Uncharacterized protein</fullName>
    </submittedName>
</protein>
<feature type="coiled-coil region" evidence="1">
    <location>
        <begin position="41"/>
        <end position="167"/>
    </location>
</feature>
<sequence>MLAGRGVEAAPEEATRPSGRESPRILAAKEILESEEETPSEEEEDQKYRNLEERYNFLQDQWALTRKLQMAALKLQDEMVERVRRELNELRAKFHMDLSDKRVQIRNLIEELVRKTRALEESEATRRADEELLGRLQSQCEELRAQRAAAEVQLAEEEDHNRRAADRTREELVVRVDRCLRGYAHWEIATRKKSLSRSEQHTQLTKRTEITEIRIEKLN</sequence>
<proteinExistence type="predicted"/>
<dbReference type="EMBL" id="LVLJ01001221">
    <property type="protein sequence ID" value="OAE30917.1"/>
    <property type="molecule type" value="Genomic_DNA"/>
</dbReference>
<feature type="compositionally biased region" description="Basic and acidic residues" evidence="2">
    <location>
        <begin position="13"/>
        <end position="23"/>
    </location>
</feature>
<organism evidence="3 4">
    <name type="scientific">Marchantia polymorpha subsp. ruderalis</name>
    <dbReference type="NCBI Taxonomy" id="1480154"/>
    <lineage>
        <taxon>Eukaryota</taxon>
        <taxon>Viridiplantae</taxon>
        <taxon>Streptophyta</taxon>
        <taxon>Embryophyta</taxon>
        <taxon>Marchantiophyta</taxon>
        <taxon>Marchantiopsida</taxon>
        <taxon>Marchantiidae</taxon>
        <taxon>Marchantiales</taxon>
        <taxon>Marchantiaceae</taxon>
        <taxon>Marchantia</taxon>
    </lineage>
</organism>
<evidence type="ECO:0000256" key="2">
    <source>
        <dbReference type="SAM" id="MobiDB-lite"/>
    </source>
</evidence>
<keyword evidence="4" id="KW-1185">Reference proteome</keyword>
<dbReference type="AlphaFoldDB" id="A0A176WCS4"/>
<accession>A0A176WCS4</accession>
<gene>
    <name evidence="3" type="ORF">AXG93_1640s1000</name>
</gene>
<feature type="region of interest" description="Disordered" evidence="2">
    <location>
        <begin position="1"/>
        <end position="25"/>
    </location>
</feature>